<name>A0A6P0EVH9_9ACTN</name>
<dbReference type="Gene3D" id="3.40.50.2000">
    <property type="entry name" value="Glycogen Phosphorylase B"/>
    <property type="match status" value="2"/>
</dbReference>
<organism evidence="5 7">
    <name type="scientific">Modestobacter muralis</name>
    <dbReference type="NCBI Taxonomy" id="1608614"/>
    <lineage>
        <taxon>Bacteria</taxon>
        <taxon>Bacillati</taxon>
        <taxon>Actinomycetota</taxon>
        <taxon>Actinomycetes</taxon>
        <taxon>Geodermatophilales</taxon>
        <taxon>Geodermatophilaceae</taxon>
        <taxon>Modestobacter</taxon>
    </lineage>
</organism>
<feature type="domain" description="Glycosyltransferase subfamily 4-like N-terminal" evidence="4">
    <location>
        <begin position="18"/>
        <end position="132"/>
    </location>
</feature>
<evidence type="ECO:0000259" key="3">
    <source>
        <dbReference type="Pfam" id="PF00534"/>
    </source>
</evidence>
<evidence type="ECO:0000313" key="8">
    <source>
        <dbReference type="Proteomes" id="UP000471152"/>
    </source>
</evidence>
<evidence type="ECO:0000313" key="5">
    <source>
        <dbReference type="EMBL" id="NEK95065.1"/>
    </source>
</evidence>
<dbReference type="Pfam" id="PF00534">
    <property type="entry name" value="Glycos_transf_1"/>
    <property type="match status" value="1"/>
</dbReference>
<accession>A0A6P0EVH9</accession>
<sequence length="404" mass="42592">MKILMDAGPWLPVPPVGYGGLENVVATLTTELRRRGHRVVLAASGDSLQDADGLVSAFPTGQFARLAAPYPHVVGAAHAHAQAVVAAVQQHAAAGDPFDVVHTHLEVVGPAVLAALGDTAPPVLHTLHWDLRRNADFYGSFDGGGRVHFVGVSASQVARGQVRLRRQTLGAVPLSVPIPDTLPASPGERDASVLVLSRMCEDKGTDIALRACRAAGVPLLLAGPVGGLPDRAALEAALADPASPVRGYPDVRWFLEHVDPLLDGEHARWIGSVDGAEKAELLRRARAVLFPLRWDEPGGTAVCEALAAGTPVVAMARGCLPDLVEDGVTGFLAETEAGFTAALGRLDELDPAACADTARRRFTPTAMAQAYERLYAQVRRRALLRLAPRQVPRARTGGLPVTGR</sequence>
<dbReference type="Pfam" id="PF13439">
    <property type="entry name" value="Glyco_transf_4"/>
    <property type="match status" value="1"/>
</dbReference>
<gene>
    <name evidence="6" type="ORF">G3R41_13560</name>
    <name evidence="5" type="ORF">GCU67_12905</name>
</gene>
<keyword evidence="2 5" id="KW-0808">Transferase</keyword>
<dbReference type="InterPro" id="IPR028098">
    <property type="entry name" value="Glyco_trans_4-like_N"/>
</dbReference>
<evidence type="ECO:0000256" key="2">
    <source>
        <dbReference type="ARBA" id="ARBA00022679"/>
    </source>
</evidence>
<feature type="domain" description="Glycosyl transferase family 1" evidence="3">
    <location>
        <begin position="190"/>
        <end position="336"/>
    </location>
</feature>
<proteinExistence type="predicted"/>
<reference evidence="5 7" key="1">
    <citation type="submission" date="2020-01" db="EMBL/GenBank/DDBJ databases">
        <title>the WGS Modestobacter muralis CPCC 204518.</title>
        <authorList>
            <person name="Jiang Z."/>
        </authorList>
    </citation>
    <scope>NUCLEOTIDE SEQUENCE [LARGE SCALE GENOMIC DNA]</scope>
    <source>
        <strain evidence="5 7">DSM 100205</strain>
    </source>
</reference>
<keyword evidence="1" id="KW-0328">Glycosyltransferase</keyword>
<dbReference type="EMBL" id="JAAGWH010000034">
    <property type="protein sequence ID" value="NEK95065.1"/>
    <property type="molecule type" value="Genomic_DNA"/>
</dbReference>
<evidence type="ECO:0000256" key="1">
    <source>
        <dbReference type="ARBA" id="ARBA00022676"/>
    </source>
</evidence>
<evidence type="ECO:0000259" key="4">
    <source>
        <dbReference type="Pfam" id="PF13439"/>
    </source>
</evidence>
<keyword evidence="7" id="KW-1185">Reference proteome</keyword>
<evidence type="ECO:0000313" key="6">
    <source>
        <dbReference type="EMBL" id="NEN51953.1"/>
    </source>
</evidence>
<dbReference type="PANTHER" id="PTHR45947">
    <property type="entry name" value="SULFOQUINOVOSYL TRANSFERASE SQD2"/>
    <property type="match status" value="1"/>
</dbReference>
<dbReference type="EMBL" id="JAAGWB010000036">
    <property type="protein sequence ID" value="NEN51953.1"/>
    <property type="molecule type" value="Genomic_DNA"/>
</dbReference>
<dbReference type="InterPro" id="IPR050194">
    <property type="entry name" value="Glycosyltransferase_grp1"/>
</dbReference>
<dbReference type="AlphaFoldDB" id="A0A6P0EVH9"/>
<dbReference type="PANTHER" id="PTHR45947:SF3">
    <property type="entry name" value="SULFOQUINOVOSYL TRANSFERASE SQD2"/>
    <property type="match status" value="1"/>
</dbReference>
<dbReference type="Proteomes" id="UP000471152">
    <property type="component" value="Unassembled WGS sequence"/>
</dbReference>
<dbReference type="InterPro" id="IPR001296">
    <property type="entry name" value="Glyco_trans_1"/>
</dbReference>
<dbReference type="RefSeq" id="WP_163611632.1">
    <property type="nucleotide sequence ID" value="NZ_JAAGWB010000036.1"/>
</dbReference>
<comment type="caution">
    <text evidence="5">The sequence shown here is derived from an EMBL/GenBank/DDBJ whole genome shotgun (WGS) entry which is preliminary data.</text>
</comment>
<dbReference type="Proteomes" id="UP000468828">
    <property type="component" value="Unassembled WGS sequence"/>
</dbReference>
<dbReference type="GO" id="GO:0016757">
    <property type="term" value="F:glycosyltransferase activity"/>
    <property type="evidence" value="ECO:0007669"/>
    <property type="project" value="UniProtKB-KW"/>
</dbReference>
<reference evidence="6 8" key="2">
    <citation type="submission" date="2020-02" db="EMBL/GenBank/DDBJ databases">
        <title>The WGS of Modestobacter muralis DSM 100205.</title>
        <authorList>
            <person name="Jiang Z."/>
        </authorList>
    </citation>
    <scope>NUCLEOTIDE SEQUENCE [LARGE SCALE GENOMIC DNA]</scope>
    <source>
        <strain evidence="6 8">DSM 100205</strain>
    </source>
</reference>
<dbReference type="GO" id="GO:1901137">
    <property type="term" value="P:carbohydrate derivative biosynthetic process"/>
    <property type="evidence" value="ECO:0007669"/>
    <property type="project" value="UniProtKB-ARBA"/>
</dbReference>
<protein>
    <submittedName>
        <fullName evidence="5">Glycosyltransferase family 4 protein</fullName>
    </submittedName>
</protein>
<evidence type="ECO:0000313" key="7">
    <source>
        <dbReference type="Proteomes" id="UP000468828"/>
    </source>
</evidence>
<dbReference type="SUPFAM" id="SSF53756">
    <property type="entry name" value="UDP-Glycosyltransferase/glycogen phosphorylase"/>
    <property type="match status" value="1"/>
</dbReference>